<evidence type="ECO:0000256" key="2">
    <source>
        <dbReference type="ARBA" id="ARBA00010617"/>
    </source>
</evidence>
<comment type="caution">
    <text evidence="9">The sequence shown here is derived from an EMBL/GenBank/DDBJ whole genome shotgun (WGS) entry which is preliminary data.</text>
</comment>
<evidence type="ECO:0000313" key="10">
    <source>
        <dbReference type="Proteomes" id="UP000541558"/>
    </source>
</evidence>
<keyword evidence="8" id="KW-0472">Membrane</keyword>
<feature type="transmembrane region" description="Helical" evidence="8">
    <location>
        <begin position="6"/>
        <end position="30"/>
    </location>
</feature>
<comment type="cofactor">
    <cofactor evidence="1 6">
        <name>heme</name>
        <dbReference type="ChEBI" id="CHEBI:30413"/>
    </cofactor>
</comment>
<dbReference type="SUPFAM" id="SSF48264">
    <property type="entry name" value="Cytochrome P450"/>
    <property type="match status" value="1"/>
</dbReference>
<proteinExistence type="inferred from homology"/>
<dbReference type="InterPro" id="IPR036396">
    <property type="entry name" value="Cyt_P450_sf"/>
</dbReference>
<name>A0A8H5ET76_9AGAR</name>
<accession>A0A8H5ET76</accession>
<evidence type="ECO:0000256" key="7">
    <source>
        <dbReference type="RuleBase" id="RU000461"/>
    </source>
</evidence>
<dbReference type="AlphaFoldDB" id="A0A8H5ET76"/>
<keyword evidence="8" id="KW-0812">Transmembrane</keyword>
<dbReference type="Pfam" id="PF00067">
    <property type="entry name" value="p450"/>
    <property type="match status" value="1"/>
</dbReference>
<keyword evidence="6 7" id="KW-0349">Heme</keyword>
<dbReference type="PANTHER" id="PTHR46206">
    <property type="entry name" value="CYTOCHROME P450"/>
    <property type="match status" value="1"/>
</dbReference>
<dbReference type="PRINTS" id="PR00465">
    <property type="entry name" value="EP450IV"/>
</dbReference>
<evidence type="ECO:0000256" key="6">
    <source>
        <dbReference type="PIRSR" id="PIRSR602403-1"/>
    </source>
</evidence>
<comment type="similarity">
    <text evidence="2 7">Belongs to the cytochrome P450 family.</text>
</comment>
<dbReference type="GO" id="GO:0016705">
    <property type="term" value="F:oxidoreductase activity, acting on paired donors, with incorporation or reduction of molecular oxygen"/>
    <property type="evidence" value="ECO:0007669"/>
    <property type="project" value="InterPro"/>
</dbReference>
<keyword evidence="10" id="KW-1185">Reference proteome</keyword>
<dbReference type="EMBL" id="JAACJK010000225">
    <property type="protein sequence ID" value="KAF5311575.1"/>
    <property type="molecule type" value="Genomic_DNA"/>
</dbReference>
<feature type="binding site" description="axial binding residue" evidence="6">
    <location>
        <position position="465"/>
    </location>
    <ligand>
        <name>heme</name>
        <dbReference type="ChEBI" id="CHEBI:30413"/>
    </ligand>
    <ligandPart>
        <name>Fe</name>
        <dbReference type="ChEBI" id="CHEBI:18248"/>
    </ligandPart>
</feature>
<evidence type="ECO:0008006" key="11">
    <source>
        <dbReference type="Google" id="ProtNLM"/>
    </source>
</evidence>
<dbReference type="PROSITE" id="PS00086">
    <property type="entry name" value="CYTOCHROME_P450"/>
    <property type="match status" value="1"/>
</dbReference>
<organism evidence="9 10">
    <name type="scientific">Ephemerocybe angulata</name>
    <dbReference type="NCBI Taxonomy" id="980116"/>
    <lineage>
        <taxon>Eukaryota</taxon>
        <taxon>Fungi</taxon>
        <taxon>Dikarya</taxon>
        <taxon>Basidiomycota</taxon>
        <taxon>Agaricomycotina</taxon>
        <taxon>Agaricomycetes</taxon>
        <taxon>Agaricomycetidae</taxon>
        <taxon>Agaricales</taxon>
        <taxon>Agaricineae</taxon>
        <taxon>Psathyrellaceae</taxon>
        <taxon>Ephemerocybe</taxon>
    </lineage>
</organism>
<dbReference type="Proteomes" id="UP000541558">
    <property type="component" value="Unassembled WGS sequence"/>
</dbReference>
<keyword evidence="4 7" id="KW-0560">Oxidoreductase</keyword>
<keyword evidence="3 6" id="KW-0479">Metal-binding</keyword>
<keyword evidence="7" id="KW-0503">Monooxygenase</keyword>
<evidence type="ECO:0000256" key="3">
    <source>
        <dbReference type="ARBA" id="ARBA00022723"/>
    </source>
</evidence>
<gene>
    <name evidence="9" type="ORF">D9611_009523</name>
</gene>
<keyword evidence="8" id="KW-1133">Transmembrane helix</keyword>
<evidence type="ECO:0000313" key="9">
    <source>
        <dbReference type="EMBL" id="KAF5311575.1"/>
    </source>
</evidence>
<dbReference type="InterPro" id="IPR017972">
    <property type="entry name" value="Cyt_P450_CS"/>
</dbReference>
<dbReference type="CDD" id="cd11041">
    <property type="entry name" value="CYP503A1-like"/>
    <property type="match status" value="1"/>
</dbReference>
<evidence type="ECO:0000256" key="8">
    <source>
        <dbReference type="SAM" id="Phobius"/>
    </source>
</evidence>
<dbReference type="GO" id="GO:0020037">
    <property type="term" value="F:heme binding"/>
    <property type="evidence" value="ECO:0007669"/>
    <property type="project" value="InterPro"/>
</dbReference>
<keyword evidence="5 6" id="KW-0408">Iron</keyword>
<dbReference type="GO" id="GO:0004497">
    <property type="term" value="F:monooxygenase activity"/>
    <property type="evidence" value="ECO:0007669"/>
    <property type="project" value="UniProtKB-KW"/>
</dbReference>
<reference evidence="9 10" key="1">
    <citation type="journal article" date="2020" name="ISME J.">
        <title>Uncovering the hidden diversity of litter-decomposition mechanisms in mushroom-forming fungi.</title>
        <authorList>
            <person name="Floudas D."/>
            <person name="Bentzer J."/>
            <person name="Ahren D."/>
            <person name="Johansson T."/>
            <person name="Persson P."/>
            <person name="Tunlid A."/>
        </authorList>
    </citation>
    <scope>NUCLEOTIDE SEQUENCE [LARGE SCALE GENOMIC DNA]</scope>
    <source>
        <strain evidence="9 10">CBS 175.51</strain>
    </source>
</reference>
<evidence type="ECO:0000256" key="4">
    <source>
        <dbReference type="ARBA" id="ARBA00023002"/>
    </source>
</evidence>
<dbReference type="InterPro" id="IPR002403">
    <property type="entry name" value="Cyt_P450_E_grp-IV"/>
</dbReference>
<dbReference type="GO" id="GO:0005506">
    <property type="term" value="F:iron ion binding"/>
    <property type="evidence" value="ECO:0007669"/>
    <property type="project" value="InterPro"/>
</dbReference>
<dbReference type="OrthoDB" id="1844152at2759"/>
<protein>
    <recommendedName>
        <fullName evidence="11">Cytochrome P450</fullName>
    </recommendedName>
</protein>
<sequence length="523" mass="58683">MHEPFLNATMVTATQALVASAVLFFAYHLFRFHSVRSKIAHVPTVGSDNFLLSFVDVCKAMLFAEDKAVKEGYRKYRGSAFKIRTPYTSTGWYVVVSGEQMIEELRTASSDVLSFLEGVAESLQTEYTSGPQSRTSHAQVPVIRGPLTRSLMTHFSDLKDELVNACDTFLPDSHDWEVLPSVHETNVHIVCRTSNRIFVGLPLCRDPEFLELQEGWTISVVLGSFALLWTPDFLKPVVGPLVSRVKSTTRKVEAFLRETILERTRVGAKNGAEWERNQEDLISWMIDAAAPESRDVETITSRVMLVNFAAIHTISLVLTSVMLELAARREYHEALREEIEEMISTYGWSKEATSRMLKLDSFLKESIRVSGMANFGSPRKAMKDFTFSNGITIPAGYTVTIAASGIHADPEIYEDPMDFKGFRFYDMNQKDAADQEEASDMEGTRNQSTSLGPTWWAFGHGRHACPGRSFALTEVKAILCHLLLNYDLKLPNDATEPPPGFWFAGQRAPQPGAKILFRKRMAP</sequence>
<dbReference type="Gene3D" id="1.10.630.10">
    <property type="entry name" value="Cytochrome P450"/>
    <property type="match status" value="1"/>
</dbReference>
<evidence type="ECO:0000256" key="1">
    <source>
        <dbReference type="ARBA" id="ARBA00001971"/>
    </source>
</evidence>
<evidence type="ECO:0000256" key="5">
    <source>
        <dbReference type="ARBA" id="ARBA00023004"/>
    </source>
</evidence>
<dbReference type="InterPro" id="IPR001128">
    <property type="entry name" value="Cyt_P450"/>
</dbReference>